<evidence type="ECO:0000256" key="1">
    <source>
        <dbReference type="SAM" id="MobiDB-lite"/>
    </source>
</evidence>
<keyword evidence="3" id="KW-1185">Reference proteome</keyword>
<dbReference type="Proteomes" id="UP000266723">
    <property type="component" value="Unassembled WGS sequence"/>
</dbReference>
<sequence length="93" mass="10327">MPNGRGCPWTREAASKEAEDNVASSDEGTGAEQEYMHKAIWRIDRGVERHTVRAQNSEAENQSKPHYAATVRRALNPSYENPTQPTSGKQSLS</sequence>
<feature type="region of interest" description="Disordered" evidence="1">
    <location>
        <begin position="1"/>
        <end position="32"/>
    </location>
</feature>
<protein>
    <submittedName>
        <fullName evidence="2">Uncharacterized protein</fullName>
    </submittedName>
</protein>
<feature type="compositionally biased region" description="Polar residues" evidence="1">
    <location>
        <begin position="53"/>
        <end position="64"/>
    </location>
</feature>
<feature type="compositionally biased region" description="Polar residues" evidence="1">
    <location>
        <begin position="78"/>
        <end position="93"/>
    </location>
</feature>
<comment type="caution">
    <text evidence="2">The sequence shown here is derived from an EMBL/GenBank/DDBJ whole genome shotgun (WGS) entry which is preliminary data.</text>
</comment>
<feature type="region of interest" description="Disordered" evidence="1">
    <location>
        <begin position="53"/>
        <end position="93"/>
    </location>
</feature>
<accession>A0ABQ7BZ08</accession>
<dbReference type="EMBL" id="QGKV02000832">
    <property type="protein sequence ID" value="KAF3545109.1"/>
    <property type="molecule type" value="Genomic_DNA"/>
</dbReference>
<name>A0ABQ7BZ08_BRACR</name>
<organism evidence="2 3">
    <name type="scientific">Brassica cretica</name>
    <name type="common">Mustard</name>
    <dbReference type="NCBI Taxonomy" id="69181"/>
    <lineage>
        <taxon>Eukaryota</taxon>
        <taxon>Viridiplantae</taxon>
        <taxon>Streptophyta</taxon>
        <taxon>Embryophyta</taxon>
        <taxon>Tracheophyta</taxon>
        <taxon>Spermatophyta</taxon>
        <taxon>Magnoliopsida</taxon>
        <taxon>eudicotyledons</taxon>
        <taxon>Gunneridae</taxon>
        <taxon>Pentapetalae</taxon>
        <taxon>rosids</taxon>
        <taxon>malvids</taxon>
        <taxon>Brassicales</taxon>
        <taxon>Brassicaceae</taxon>
        <taxon>Brassiceae</taxon>
        <taxon>Brassica</taxon>
    </lineage>
</organism>
<evidence type="ECO:0000313" key="2">
    <source>
        <dbReference type="EMBL" id="KAF3545109.1"/>
    </source>
</evidence>
<evidence type="ECO:0000313" key="3">
    <source>
        <dbReference type="Proteomes" id="UP000266723"/>
    </source>
</evidence>
<reference evidence="2 3" key="1">
    <citation type="journal article" date="2020" name="BMC Genomics">
        <title>Intraspecific diversification of the crop wild relative Brassica cretica Lam. using demographic model selection.</title>
        <authorList>
            <person name="Kioukis A."/>
            <person name="Michalopoulou V.A."/>
            <person name="Briers L."/>
            <person name="Pirintsos S."/>
            <person name="Studholme D.J."/>
            <person name="Pavlidis P."/>
            <person name="Sarris P.F."/>
        </authorList>
    </citation>
    <scope>NUCLEOTIDE SEQUENCE [LARGE SCALE GENOMIC DNA]</scope>
    <source>
        <strain evidence="3">cv. PFS-1207/04</strain>
    </source>
</reference>
<proteinExistence type="predicted"/>
<gene>
    <name evidence="2" type="ORF">DY000_02003010</name>
</gene>